<keyword evidence="14" id="KW-1185">Reference proteome</keyword>
<dbReference type="GO" id="GO:0008270">
    <property type="term" value="F:zinc ion binding"/>
    <property type="evidence" value="ECO:0007669"/>
    <property type="project" value="UniProtKB-KW"/>
</dbReference>
<dbReference type="Proteomes" id="UP001459277">
    <property type="component" value="Unassembled WGS sequence"/>
</dbReference>
<accession>A0AAW2DKV1</accession>
<dbReference type="GO" id="GO:0043424">
    <property type="term" value="F:protein histidine kinase binding"/>
    <property type="evidence" value="ECO:0007669"/>
    <property type="project" value="UniProtKB-UniRule"/>
</dbReference>
<evidence type="ECO:0000256" key="4">
    <source>
        <dbReference type="ARBA" id="ARBA00022833"/>
    </source>
</evidence>
<evidence type="ECO:0000256" key="5">
    <source>
        <dbReference type="ARBA" id="ARBA00022864"/>
    </source>
</evidence>
<comment type="function">
    <text evidence="10">Functions as a two-component phosphorelay mediators between cytokinin sensor histidine kinases and response regulators (B-type ARRs). Plays an important role in propagating cytokinin signal transduction.</text>
</comment>
<reference evidence="13 14" key="1">
    <citation type="submission" date="2024-01" db="EMBL/GenBank/DDBJ databases">
        <title>A telomere-to-telomere, gap-free genome of sweet tea (Lithocarpus litseifolius).</title>
        <authorList>
            <person name="Zhou J."/>
        </authorList>
    </citation>
    <scope>NUCLEOTIDE SEQUENCE [LARGE SCALE GENOMIC DNA]</scope>
    <source>
        <strain evidence="13">Zhou-2022a</strain>
        <tissue evidence="13">Leaf</tissue>
    </source>
</reference>
<keyword evidence="2" id="KW-0479">Metal-binding</keyword>
<keyword evidence="11" id="KW-1133">Transmembrane helix</keyword>
<evidence type="ECO:0000256" key="6">
    <source>
        <dbReference type="ARBA" id="ARBA00022990"/>
    </source>
</evidence>
<evidence type="ECO:0000256" key="7">
    <source>
        <dbReference type="ARBA" id="ARBA00023012"/>
    </source>
</evidence>
<evidence type="ECO:0000256" key="3">
    <source>
        <dbReference type="ARBA" id="ARBA00022771"/>
    </source>
</evidence>
<name>A0AAW2DKV1_9ROSI</name>
<evidence type="ECO:0000256" key="10">
    <source>
        <dbReference type="RuleBase" id="RU369004"/>
    </source>
</evidence>
<dbReference type="InterPro" id="IPR036641">
    <property type="entry name" value="HPT_dom_sf"/>
</dbReference>
<dbReference type="InterPro" id="IPR010666">
    <property type="entry name" value="Znf_GRF"/>
</dbReference>
<comment type="subcellular location">
    <subcellularLocation>
        <location evidence="10">Cytoplasm</location>
        <location evidence="10">Cytosol</location>
    </subcellularLocation>
    <subcellularLocation>
        <location evidence="10">Nucleus</location>
    </subcellularLocation>
</comment>
<keyword evidence="6" id="KW-0007">Acetylation</keyword>
<dbReference type="GO" id="GO:0000160">
    <property type="term" value="P:phosphorelay signal transduction system"/>
    <property type="evidence" value="ECO:0007669"/>
    <property type="project" value="UniProtKB-UniRule"/>
</dbReference>
<keyword evidence="7 10" id="KW-0902">Two-component regulatory system</keyword>
<keyword evidence="8" id="KW-0539">Nucleus</keyword>
<proteinExistence type="predicted"/>
<gene>
    <name evidence="13" type="ORF">SO802_005411</name>
</gene>
<keyword evidence="4" id="KW-0862">Zinc</keyword>
<dbReference type="FunFam" id="1.20.120.160:FF:000001">
    <property type="entry name" value="Histidine-containing phosphotransfer protein 1"/>
    <property type="match status" value="1"/>
</dbReference>
<keyword evidence="1" id="KW-0963">Cytoplasm</keyword>
<evidence type="ECO:0000256" key="8">
    <source>
        <dbReference type="ARBA" id="ARBA00023242"/>
    </source>
</evidence>
<evidence type="ECO:0000313" key="14">
    <source>
        <dbReference type="Proteomes" id="UP001459277"/>
    </source>
</evidence>
<keyword evidence="3 9" id="KW-0863">Zinc-finger</keyword>
<keyword evidence="11" id="KW-0812">Transmembrane</keyword>
<dbReference type="PROSITE" id="PS51999">
    <property type="entry name" value="ZF_GRF"/>
    <property type="match status" value="1"/>
</dbReference>
<evidence type="ECO:0000256" key="9">
    <source>
        <dbReference type="PROSITE-ProRule" id="PRU01343"/>
    </source>
</evidence>
<sequence>MERSQLLGQVAHQRQTLFDEGLLDEQFVQLEELQDRTNPNFVEEIVTTYYQDTSRLILNIEQELERRPLDYGRLDGYMYQFTGSSTSFGAKKVKAECSLFREYCRAGNGEGCMRTFQQLKREYATLKRRLEAYFQESPKLKSNLDHPFSSLRAKDETHVQSSVPSTPQKIHGVKIALIGSHLHCPHSKTQHLFAAPVVAADPSLEYPRPVLIAVDASEDPWLAFALIGSHLHCPYSKTQQLIQLLSPPTHHPNIQMSDAMHDDIDDGLRFRNSNCFCGMRAIVRISDKQNENRYRLFQCCPKDACRFFQWCILLKTPLSYVEDFQQLQEELCVLREELKVVHDKVHLLEQTKKMVKIIFIGWCLLCTTLALLLIVIMT</sequence>
<dbReference type="PANTHER" id="PTHR28242">
    <property type="entry name" value="PHOSPHORELAY INTERMEDIATE PROTEIN YPD1"/>
    <property type="match status" value="1"/>
</dbReference>
<dbReference type="Pfam" id="PF06839">
    <property type="entry name" value="Zn_ribbon_GRF"/>
    <property type="match status" value="1"/>
</dbReference>
<feature type="transmembrane region" description="Helical" evidence="11">
    <location>
        <begin position="357"/>
        <end position="377"/>
    </location>
</feature>
<comment type="domain">
    <text evidence="10">Histidine-containing phosphotransfer domain (HPt) contains an active histidine that mediates the phosphotransfer.</text>
</comment>
<evidence type="ECO:0000256" key="2">
    <source>
        <dbReference type="ARBA" id="ARBA00022723"/>
    </source>
</evidence>
<comment type="caution">
    <text evidence="13">The sequence shown here is derived from an EMBL/GenBank/DDBJ whole genome shotgun (WGS) entry which is preliminary data.</text>
</comment>
<protein>
    <recommendedName>
        <fullName evidence="10">Histidine-containing phosphotransfer protein</fullName>
    </recommendedName>
</protein>
<dbReference type="EMBL" id="JAZDWU010000002">
    <property type="protein sequence ID" value="KAL0010303.1"/>
    <property type="molecule type" value="Genomic_DNA"/>
</dbReference>
<dbReference type="SUPFAM" id="SSF47226">
    <property type="entry name" value="Histidine-containing phosphotransfer domain, HPT domain"/>
    <property type="match status" value="1"/>
</dbReference>
<evidence type="ECO:0000256" key="11">
    <source>
        <dbReference type="SAM" id="Phobius"/>
    </source>
</evidence>
<dbReference type="GO" id="GO:0009927">
    <property type="term" value="F:histidine phosphotransfer kinase activity"/>
    <property type="evidence" value="ECO:0007669"/>
    <property type="project" value="UniProtKB-UniRule"/>
</dbReference>
<dbReference type="Gene3D" id="1.20.120.160">
    <property type="entry name" value="HPT domain"/>
    <property type="match status" value="1"/>
</dbReference>
<dbReference type="GO" id="GO:0009736">
    <property type="term" value="P:cytokinin-activated signaling pathway"/>
    <property type="evidence" value="ECO:0007669"/>
    <property type="project" value="UniProtKB-KW"/>
</dbReference>
<organism evidence="13 14">
    <name type="scientific">Lithocarpus litseifolius</name>
    <dbReference type="NCBI Taxonomy" id="425828"/>
    <lineage>
        <taxon>Eukaryota</taxon>
        <taxon>Viridiplantae</taxon>
        <taxon>Streptophyta</taxon>
        <taxon>Embryophyta</taxon>
        <taxon>Tracheophyta</taxon>
        <taxon>Spermatophyta</taxon>
        <taxon>Magnoliopsida</taxon>
        <taxon>eudicotyledons</taxon>
        <taxon>Gunneridae</taxon>
        <taxon>Pentapetalae</taxon>
        <taxon>rosids</taxon>
        <taxon>fabids</taxon>
        <taxon>Fagales</taxon>
        <taxon>Fagaceae</taxon>
        <taxon>Lithocarpus</taxon>
    </lineage>
</organism>
<keyword evidence="11" id="KW-0472">Membrane</keyword>
<dbReference type="AlphaFoldDB" id="A0AAW2DKV1"/>
<dbReference type="InterPro" id="IPR045871">
    <property type="entry name" value="AHP1-5/YPD1"/>
</dbReference>
<dbReference type="GO" id="GO:0005634">
    <property type="term" value="C:nucleus"/>
    <property type="evidence" value="ECO:0007669"/>
    <property type="project" value="UniProtKB-SubCell"/>
</dbReference>
<feature type="domain" description="GRF-type" evidence="12">
    <location>
        <begin position="275"/>
        <end position="314"/>
    </location>
</feature>
<dbReference type="PANTHER" id="PTHR28242:SF43">
    <property type="entry name" value="HISTIDINE-CONTAINING PHOSPHOTRANSFER PROTEIN 4"/>
    <property type="match status" value="1"/>
</dbReference>
<evidence type="ECO:0000256" key="1">
    <source>
        <dbReference type="ARBA" id="ARBA00022490"/>
    </source>
</evidence>
<evidence type="ECO:0000313" key="13">
    <source>
        <dbReference type="EMBL" id="KAL0010303.1"/>
    </source>
</evidence>
<keyword evidence="5 10" id="KW-0932">Cytokinin signaling pathway</keyword>
<evidence type="ECO:0000259" key="12">
    <source>
        <dbReference type="PROSITE" id="PS51999"/>
    </source>
</evidence>
<dbReference type="GO" id="GO:0005829">
    <property type="term" value="C:cytosol"/>
    <property type="evidence" value="ECO:0007669"/>
    <property type="project" value="UniProtKB-SubCell"/>
</dbReference>